<proteinExistence type="predicted"/>
<protein>
    <submittedName>
        <fullName evidence="1">Uncharacterized protein</fullName>
    </submittedName>
</protein>
<accession>A0ABN2VED8</accession>
<dbReference type="EMBL" id="BAAAQN010000061">
    <property type="protein sequence ID" value="GAA2055447.1"/>
    <property type="molecule type" value="Genomic_DNA"/>
</dbReference>
<keyword evidence="2" id="KW-1185">Reference proteome</keyword>
<gene>
    <name evidence="1" type="ORF">GCM10009839_75110</name>
</gene>
<organism evidence="1 2">
    <name type="scientific">Catenulispora yoronensis</name>
    <dbReference type="NCBI Taxonomy" id="450799"/>
    <lineage>
        <taxon>Bacteria</taxon>
        <taxon>Bacillati</taxon>
        <taxon>Actinomycetota</taxon>
        <taxon>Actinomycetes</taxon>
        <taxon>Catenulisporales</taxon>
        <taxon>Catenulisporaceae</taxon>
        <taxon>Catenulispora</taxon>
    </lineage>
</organism>
<evidence type="ECO:0000313" key="2">
    <source>
        <dbReference type="Proteomes" id="UP001500751"/>
    </source>
</evidence>
<sequence>MASVASADPVFPAGTAGVAELARSGTLADTAARSPEARRRLAGQVYSVAWPIVFERLTRDIERRRGHRGCAASFQKMLPECLDGFHDAVGAVVEHVLDHADTPIRNLAAWIATRISPATIDAHRRQRGQRGALQRPRLPAWLGTALGGDPWLSELALRILVWVGVPTTAGIGLWPLDDWAQRRAEATGDWPGSDPHRVQRDVDTVLTAMRTRPRWHADYVERPLGRKQAPVVAHPGGAAAEPVPLRLVSGADEDDQRLAALAEAALEEIRRRLGTGEPAHAVVASVVRTVFGAAEGPDAQARPPHDRVHAGERALTLISDPAEIDRIVAAVLAIVSEG</sequence>
<name>A0ABN2VED8_9ACTN</name>
<evidence type="ECO:0000313" key="1">
    <source>
        <dbReference type="EMBL" id="GAA2055447.1"/>
    </source>
</evidence>
<dbReference type="Proteomes" id="UP001500751">
    <property type="component" value="Unassembled WGS sequence"/>
</dbReference>
<comment type="caution">
    <text evidence="1">The sequence shown here is derived from an EMBL/GenBank/DDBJ whole genome shotgun (WGS) entry which is preliminary data.</text>
</comment>
<reference evidence="1 2" key="1">
    <citation type="journal article" date="2019" name="Int. J. Syst. Evol. Microbiol.">
        <title>The Global Catalogue of Microorganisms (GCM) 10K type strain sequencing project: providing services to taxonomists for standard genome sequencing and annotation.</title>
        <authorList>
            <consortium name="The Broad Institute Genomics Platform"/>
            <consortium name="The Broad Institute Genome Sequencing Center for Infectious Disease"/>
            <person name="Wu L."/>
            <person name="Ma J."/>
        </authorList>
    </citation>
    <scope>NUCLEOTIDE SEQUENCE [LARGE SCALE GENOMIC DNA]</scope>
    <source>
        <strain evidence="1 2">JCM 16014</strain>
    </source>
</reference>